<dbReference type="GO" id="GO:0003700">
    <property type="term" value="F:DNA-binding transcription factor activity"/>
    <property type="evidence" value="ECO:0007669"/>
    <property type="project" value="InterPro"/>
</dbReference>
<dbReference type="Pfam" id="PF12802">
    <property type="entry name" value="MarR_2"/>
    <property type="match status" value="1"/>
</dbReference>
<dbReference type="InterPro" id="IPR000835">
    <property type="entry name" value="HTH_MarR-typ"/>
</dbReference>
<dbReference type="AlphaFoldDB" id="A0A2Z5FW14"/>
<dbReference type="EMBL" id="CP030840">
    <property type="protein sequence ID" value="AXC10952.1"/>
    <property type="molecule type" value="Genomic_DNA"/>
</dbReference>
<feature type="domain" description="HTH marR-type" evidence="1">
    <location>
        <begin position="1"/>
        <end position="126"/>
    </location>
</feature>
<dbReference type="InterPro" id="IPR036390">
    <property type="entry name" value="WH_DNA-bd_sf"/>
</dbReference>
<gene>
    <name evidence="2" type="ORF">ACPOL_1606</name>
</gene>
<proteinExistence type="predicted"/>
<sequence length="134" mass="14748">MKRGLQLLRERLDEVLRPYGITSAQLHVLGALDRDPGISGAKLARTCQVTPQTTQVLLRGIEAKGLVIRSPHPENGRILLARLTPSGKRILARSRAALGEIYTQMLDGFADDEVHTLETLLSRCLSNLDAVNQK</sequence>
<dbReference type="Proteomes" id="UP000253606">
    <property type="component" value="Chromosome"/>
</dbReference>
<dbReference type="PANTHER" id="PTHR33164:SF43">
    <property type="entry name" value="HTH-TYPE TRANSCRIPTIONAL REPRESSOR YETL"/>
    <property type="match status" value="1"/>
</dbReference>
<evidence type="ECO:0000313" key="3">
    <source>
        <dbReference type="Proteomes" id="UP000253606"/>
    </source>
</evidence>
<keyword evidence="3" id="KW-1185">Reference proteome</keyword>
<dbReference type="InterPro" id="IPR036388">
    <property type="entry name" value="WH-like_DNA-bd_sf"/>
</dbReference>
<accession>A0A2Z5FW14</accession>
<protein>
    <submittedName>
        <fullName evidence="2">Transcriptional regulator, MarR family</fullName>
    </submittedName>
</protein>
<dbReference type="PROSITE" id="PS50995">
    <property type="entry name" value="HTH_MARR_2"/>
    <property type="match status" value="1"/>
</dbReference>
<reference evidence="2 3" key="1">
    <citation type="journal article" date="2018" name="Front. Microbiol.">
        <title>Hydrolytic Capabilities as a Key to Environmental Success: Chitinolytic and Cellulolytic Acidobacteria From Acidic Sub-arctic Soils and Boreal Peatlands.</title>
        <authorList>
            <person name="Belova S.E."/>
            <person name="Ravin N.V."/>
            <person name="Pankratov T.A."/>
            <person name="Rakitin A.L."/>
            <person name="Ivanova A.A."/>
            <person name="Beletsky A.V."/>
            <person name="Mardanov A.V."/>
            <person name="Sinninghe Damste J.S."/>
            <person name="Dedysh S.N."/>
        </authorList>
    </citation>
    <scope>NUCLEOTIDE SEQUENCE [LARGE SCALE GENOMIC DNA]</scope>
    <source>
        <strain evidence="2 3">SBC82</strain>
    </source>
</reference>
<dbReference type="PRINTS" id="PR00598">
    <property type="entry name" value="HTHMARR"/>
</dbReference>
<evidence type="ECO:0000259" key="1">
    <source>
        <dbReference type="PROSITE" id="PS50995"/>
    </source>
</evidence>
<evidence type="ECO:0000313" key="2">
    <source>
        <dbReference type="EMBL" id="AXC10952.1"/>
    </source>
</evidence>
<organism evidence="2 3">
    <name type="scientific">Acidisarcina polymorpha</name>
    <dbReference type="NCBI Taxonomy" id="2211140"/>
    <lineage>
        <taxon>Bacteria</taxon>
        <taxon>Pseudomonadati</taxon>
        <taxon>Acidobacteriota</taxon>
        <taxon>Terriglobia</taxon>
        <taxon>Terriglobales</taxon>
        <taxon>Acidobacteriaceae</taxon>
        <taxon>Acidisarcina</taxon>
    </lineage>
</organism>
<dbReference type="Gene3D" id="1.10.10.10">
    <property type="entry name" value="Winged helix-like DNA-binding domain superfamily/Winged helix DNA-binding domain"/>
    <property type="match status" value="1"/>
</dbReference>
<dbReference type="GO" id="GO:0006950">
    <property type="term" value="P:response to stress"/>
    <property type="evidence" value="ECO:0007669"/>
    <property type="project" value="TreeGrafter"/>
</dbReference>
<dbReference type="SUPFAM" id="SSF46785">
    <property type="entry name" value="Winged helix' DNA-binding domain"/>
    <property type="match status" value="1"/>
</dbReference>
<dbReference type="SMART" id="SM00347">
    <property type="entry name" value="HTH_MARR"/>
    <property type="match status" value="1"/>
</dbReference>
<dbReference type="KEGG" id="abas:ACPOL_1606"/>
<name>A0A2Z5FW14_9BACT</name>
<dbReference type="PANTHER" id="PTHR33164">
    <property type="entry name" value="TRANSCRIPTIONAL REGULATOR, MARR FAMILY"/>
    <property type="match status" value="1"/>
</dbReference>
<dbReference type="InterPro" id="IPR039422">
    <property type="entry name" value="MarR/SlyA-like"/>
</dbReference>